<dbReference type="GO" id="GO:0047402">
    <property type="term" value="F:protein-glucosylgalactosylhydroxylysine glucosidase activity"/>
    <property type="evidence" value="ECO:0007669"/>
    <property type="project" value="UniProtKB-EC"/>
</dbReference>
<accession>A0A914A7L2</accession>
<dbReference type="Gene3D" id="2.60.420.10">
    <property type="entry name" value="Maltose phosphorylase, domain 3"/>
    <property type="match status" value="1"/>
</dbReference>
<reference evidence="11" key="1">
    <citation type="submission" date="2022-11" db="UniProtKB">
        <authorList>
            <consortium name="EnsemblMetazoa"/>
        </authorList>
    </citation>
    <scope>IDENTIFICATION</scope>
</reference>
<keyword evidence="9" id="KW-1133">Transmembrane helix</keyword>
<dbReference type="EC" id="3.2.1.107" evidence="6"/>
<evidence type="ECO:0000313" key="12">
    <source>
        <dbReference type="Proteomes" id="UP000887568"/>
    </source>
</evidence>
<evidence type="ECO:0000256" key="8">
    <source>
        <dbReference type="ARBA" id="ARBA00079982"/>
    </source>
</evidence>
<name>A0A914A7L2_PATMI</name>
<evidence type="ECO:0000256" key="7">
    <source>
        <dbReference type="ARBA" id="ARBA00071505"/>
    </source>
</evidence>
<dbReference type="Proteomes" id="UP000887568">
    <property type="component" value="Unplaced"/>
</dbReference>
<evidence type="ECO:0000256" key="5">
    <source>
        <dbReference type="ARBA" id="ARBA00053339"/>
    </source>
</evidence>
<evidence type="ECO:0000256" key="6">
    <source>
        <dbReference type="ARBA" id="ARBA00066430"/>
    </source>
</evidence>
<dbReference type="GeneID" id="119730818"/>
<dbReference type="Pfam" id="PF03632">
    <property type="entry name" value="Glyco_hydro_65m"/>
    <property type="match status" value="1"/>
</dbReference>
<dbReference type="InterPro" id="IPR008928">
    <property type="entry name" value="6-hairpin_glycosidase_sf"/>
</dbReference>
<comment type="catalytic activity">
    <reaction evidence="4">
        <text>(5R)-5-O-[alpha-D-glucosyl-(1-&gt;2)-beta-D-galactosyl]-5-hydroxy-L-lysyl-[collagen] + H2O = (5R)-5-O-(beta-D-galactosyl)-5-hydroxy-L-lysyl-[collagen] + D-glucose</text>
        <dbReference type="Rhea" id="RHEA:11068"/>
        <dbReference type="Rhea" id="RHEA-COMP:12753"/>
        <dbReference type="Rhea" id="RHEA-COMP:12754"/>
        <dbReference type="ChEBI" id="CHEBI:4167"/>
        <dbReference type="ChEBI" id="CHEBI:15377"/>
        <dbReference type="ChEBI" id="CHEBI:133443"/>
        <dbReference type="ChEBI" id="CHEBI:133452"/>
        <dbReference type="EC" id="3.2.1.107"/>
    </reaction>
</comment>
<keyword evidence="9" id="KW-0472">Membrane</keyword>
<organism evidence="11 12">
    <name type="scientific">Patiria miniata</name>
    <name type="common">Bat star</name>
    <name type="synonym">Asterina miniata</name>
    <dbReference type="NCBI Taxonomy" id="46514"/>
    <lineage>
        <taxon>Eukaryota</taxon>
        <taxon>Metazoa</taxon>
        <taxon>Echinodermata</taxon>
        <taxon>Eleutherozoa</taxon>
        <taxon>Asterozoa</taxon>
        <taxon>Asteroidea</taxon>
        <taxon>Valvatacea</taxon>
        <taxon>Valvatida</taxon>
        <taxon>Asterinidae</taxon>
        <taxon>Patiria</taxon>
    </lineage>
</organism>
<feature type="domain" description="Glycoside hydrolase family 65 central catalytic" evidence="10">
    <location>
        <begin position="336"/>
        <end position="499"/>
    </location>
</feature>
<dbReference type="PANTHER" id="PTHR11051:SF8">
    <property type="entry name" value="PROTEIN-GLUCOSYLGALACTOSYLHYDROXYLYSINE GLUCOSIDASE"/>
    <property type="match status" value="1"/>
</dbReference>
<dbReference type="OMA" id="PAMTYSM"/>
<dbReference type="InterPro" id="IPR012341">
    <property type="entry name" value="6hp_glycosidase-like_sf"/>
</dbReference>
<evidence type="ECO:0000256" key="9">
    <source>
        <dbReference type="SAM" id="Phobius"/>
    </source>
</evidence>
<proteinExistence type="inferred from homology"/>
<dbReference type="CTD" id="80162"/>
<dbReference type="RefSeq" id="XP_038059780.1">
    <property type="nucleotide sequence ID" value="XM_038203852.1"/>
</dbReference>
<sequence length="734" mass="82132">MVTDGAVSEILVYPTMFLSASCVFALTLSWLIVTNTNACPCNQKYKDISPSANVFESAVLPNETCCLPAVGNGYLATVVYSDTIYVNGVYNGRGGASHRARIPSTAAIQVSLPSNVSVSKESYSLDLENGTFHRKVTTKEALIEQRLYAHQELSYILVNQIIISRRGPTTDPIILKLVNNTGINSKDINFKNTAPDEGTRMMYGNTVESETSTSSTISVAVNWTIIPDSITLPSNQDSKTWTFITAIGPNRMIAVASHMHATQMALEGILYSNHCRAWQDKWLHGQIEVDDITLSKAIHGSMYYILSSLPSLNYDVQTTPYHFYGLSPGGLAHGRIATDYQGHVFWDQETWMYPTMLLFHPKLGRAMLESRTYHLDAAKELAKSRGYQGAEYPWEMAYTGAEVCPAEIYSLQEIHINGDISFAVQQYLHVLRDVDFLKNRRGYEMISELAKYWESRVEFNNASGYYEIKGVKPPDEYHSNVNNSVYTNSVAQVSLLLPAYAGKFINVTAPPAWTEIADKLLILYNTTHEYHPEYEGYEIGTTVKQADSILLGFPLNVKMDNVSRYNDLQTYQPVTDPNGPAMSWSMFSIGYGEVQQPDKQREMFLRNFKNIQQPFRVWTETASGHGAVNFITGMGGFLQSVLFGYGGFRILPDHLLFNFDLPKGTTKFEVRGLDYLGSEIDFIATEKTVLVTLTDQQQGAAKLQMETAQGTVYDLVKGKPVLINRISWALIKEV</sequence>
<dbReference type="OrthoDB" id="200349at2759"/>
<dbReference type="InterPro" id="IPR005195">
    <property type="entry name" value="Glyco_hydro_65_M"/>
</dbReference>
<evidence type="ECO:0000256" key="4">
    <source>
        <dbReference type="ARBA" id="ARBA00051415"/>
    </source>
</evidence>
<dbReference type="GO" id="GO:0005975">
    <property type="term" value="P:carbohydrate metabolic process"/>
    <property type="evidence" value="ECO:0007669"/>
    <property type="project" value="InterPro"/>
</dbReference>
<dbReference type="PANTHER" id="PTHR11051">
    <property type="entry name" value="GLYCOSYL HYDROLASE-RELATED"/>
    <property type="match status" value="1"/>
</dbReference>
<evidence type="ECO:0000256" key="3">
    <source>
        <dbReference type="ARBA" id="ARBA00023295"/>
    </source>
</evidence>
<evidence type="ECO:0000256" key="2">
    <source>
        <dbReference type="ARBA" id="ARBA00022801"/>
    </source>
</evidence>
<keyword evidence="12" id="KW-1185">Reference proteome</keyword>
<dbReference type="AlphaFoldDB" id="A0A914A7L2"/>
<dbReference type="Gene3D" id="1.50.10.10">
    <property type="match status" value="1"/>
</dbReference>
<dbReference type="EnsemblMetazoa" id="XM_038203852.1">
    <property type="protein sequence ID" value="XP_038059780.1"/>
    <property type="gene ID" value="LOC119730818"/>
</dbReference>
<dbReference type="SUPFAM" id="SSF48208">
    <property type="entry name" value="Six-hairpin glycosidases"/>
    <property type="match status" value="1"/>
</dbReference>
<evidence type="ECO:0000256" key="1">
    <source>
        <dbReference type="ARBA" id="ARBA00006768"/>
    </source>
</evidence>
<protein>
    <recommendedName>
        <fullName evidence="7">Protein-glucosylgalactosylhydroxylysine glucosidase</fullName>
        <ecNumber evidence="6">3.2.1.107</ecNumber>
    </recommendedName>
    <alternativeName>
        <fullName evidence="8">Acid trehalase-like protein 1</fullName>
    </alternativeName>
</protein>
<keyword evidence="3" id="KW-0326">Glycosidase</keyword>
<evidence type="ECO:0000313" key="11">
    <source>
        <dbReference type="EnsemblMetazoa" id="XP_038059780.1"/>
    </source>
</evidence>
<feature type="transmembrane region" description="Helical" evidence="9">
    <location>
        <begin position="12"/>
        <end position="33"/>
    </location>
</feature>
<dbReference type="FunFam" id="1.50.10.10:FF:000023">
    <property type="entry name" value="Protein-glucosylgalactosylhydroxylysine glucosidase"/>
    <property type="match status" value="1"/>
</dbReference>
<keyword evidence="9" id="KW-0812">Transmembrane</keyword>
<keyword evidence="2" id="KW-0378">Hydrolase</keyword>
<evidence type="ECO:0000259" key="10">
    <source>
        <dbReference type="Pfam" id="PF03632"/>
    </source>
</evidence>
<comment type="similarity">
    <text evidence="1">Belongs to the glycosyl hydrolase 65 family.</text>
</comment>
<comment type="function">
    <text evidence="5">Catalyzes the hydrolysis of glucose from the disaccharide unit linked to hydroxylysine residues of collagen and collagen-like proteins.</text>
</comment>